<protein>
    <submittedName>
        <fullName evidence="1">Uncharacterized protein</fullName>
    </submittedName>
</protein>
<sequence>MGSAAEAGAADGSGSIFRNIEMPPLLVDLGAQKWENHDFAARRRL</sequence>
<dbReference type="EMBL" id="MK500337">
    <property type="protein sequence ID" value="QBK86849.1"/>
    <property type="molecule type" value="Genomic_DNA"/>
</dbReference>
<accession>A0A481YUS6</accession>
<gene>
    <name evidence="1" type="ORF">LCMAC103_01870</name>
</gene>
<organism evidence="1">
    <name type="scientific">Marseillevirus LCMAC103</name>
    <dbReference type="NCBI Taxonomy" id="2506604"/>
    <lineage>
        <taxon>Viruses</taxon>
        <taxon>Varidnaviria</taxon>
        <taxon>Bamfordvirae</taxon>
        <taxon>Nucleocytoviricota</taxon>
        <taxon>Megaviricetes</taxon>
        <taxon>Pimascovirales</taxon>
        <taxon>Pimascovirales incertae sedis</taxon>
        <taxon>Marseilleviridae</taxon>
    </lineage>
</organism>
<reference evidence="1" key="1">
    <citation type="journal article" date="2019" name="MBio">
        <title>Virus Genomes from Deep Sea Sediments Expand the Ocean Megavirome and Support Independent Origins of Viral Gigantism.</title>
        <authorList>
            <person name="Backstrom D."/>
            <person name="Yutin N."/>
            <person name="Jorgensen S.L."/>
            <person name="Dharamshi J."/>
            <person name="Homa F."/>
            <person name="Zaremba-Niedwiedzka K."/>
            <person name="Spang A."/>
            <person name="Wolf Y.I."/>
            <person name="Koonin E.V."/>
            <person name="Ettema T.J."/>
        </authorList>
    </citation>
    <scope>NUCLEOTIDE SEQUENCE</scope>
</reference>
<name>A0A481YUS6_9VIRU</name>
<proteinExistence type="predicted"/>
<evidence type="ECO:0000313" key="1">
    <source>
        <dbReference type="EMBL" id="QBK86849.1"/>
    </source>
</evidence>